<evidence type="ECO:0000313" key="2">
    <source>
        <dbReference type="EMBL" id="RUQ81017.1"/>
    </source>
</evidence>
<evidence type="ECO:0000256" key="1">
    <source>
        <dbReference type="SAM" id="SignalP"/>
    </source>
</evidence>
<evidence type="ECO:0008006" key="4">
    <source>
        <dbReference type="Google" id="ProtNLM"/>
    </source>
</evidence>
<keyword evidence="1" id="KW-0732">Signal</keyword>
<organism evidence="2 3">
    <name type="scientific">Legionella septentrionalis</name>
    <dbReference type="NCBI Taxonomy" id="2498109"/>
    <lineage>
        <taxon>Bacteria</taxon>
        <taxon>Pseudomonadati</taxon>
        <taxon>Pseudomonadota</taxon>
        <taxon>Gammaproteobacteria</taxon>
        <taxon>Legionellales</taxon>
        <taxon>Legionellaceae</taxon>
        <taxon>Legionella</taxon>
    </lineage>
</organism>
<dbReference type="RefSeq" id="WP_126954967.1">
    <property type="nucleotide sequence ID" value="NZ_RZGR01000043.1"/>
</dbReference>
<dbReference type="EMBL" id="RZGR01000043">
    <property type="protein sequence ID" value="RUQ81017.1"/>
    <property type="molecule type" value="Genomic_DNA"/>
</dbReference>
<keyword evidence="3" id="KW-1185">Reference proteome</keyword>
<reference evidence="2 3" key="1">
    <citation type="submission" date="2018-12" db="EMBL/GenBank/DDBJ databases">
        <title>Legionella sp,whole genome shotgun sequence.</title>
        <authorList>
            <person name="Wu H."/>
        </authorList>
    </citation>
    <scope>NUCLEOTIDE SEQUENCE [LARGE SCALE GENOMIC DNA]</scope>
    <source>
        <strain evidence="3">km714</strain>
    </source>
</reference>
<comment type="caution">
    <text evidence="2">The sequence shown here is derived from an EMBL/GenBank/DDBJ whole genome shotgun (WGS) entry which is preliminary data.</text>
</comment>
<gene>
    <name evidence="2" type="ORF">EKM59_10895</name>
</gene>
<dbReference type="OrthoDB" id="5654238at2"/>
<dbReference type="Proteomes" id="UP000288012">
    <property type="component" value="Unassembled WGS sequence"/>
</dbReference>
<feature type="chain" id="PRO_5018750164" description="DUF3718 domain-containing protein" evidence="1">
    <location>
        <begin position="20"/>
        <end position="128"/>
    </location>
</feature>
<feature type="signal peptide" evidence="1">
    <location>
        <begin position="1"/>
        <end position="19"/>
    </location>
</feature>
<name>A0A3S0WQK1_9GAMM</name>
<accession>A0A3S0WQK1</accession>
<sequence>MKRLSLTFICLLLAMPLRAEEPVVQLKFVLETLNGCYELQGKRKAELAQCVLSVLKQTKNPDGYQVYMNMDDPNEYLVSSFTLTLFNKQGLMIVCNGTAAERINLEYCTSKQVAPLTPEQQMSINPPR</sequence>
<evidence type="ECO:0000313" key="3">
    <source>
        <dbReference type="Proteomes" id="UP000288012"/>
    </source>
</evidence>
<protein>
    <recommendedName>
        <fullName evidence="4">DUF3718 domain-containing protein</fullName>
    </recommendedName>
</protein>
<proteinExistence type="predicted"/>
<dbReference type="AlphaFoldDB" id="A0A3S0WQK1"/>